<evidence type="ECO:0000256" key="1">
    <source>
        <dbReference type="SAM" id="MobiDB-lite"/>
    </source>
</evidence>
<gene>
    <name evidence="2" type="ORF">HNS30_33995</name>
</gene>
<protein>
    <submittedName>
        <fullName evidence="2">Uncharacterized protein</fullName>
    </submittedName>
</protein>
<comment type="caution">
    <text evidence="2">The sequence shown here is derived from an EMBL/GenBank/DDBJ whole genome shotgun (WGS) entry which is preliminary data.</text>
</comment>
<sequence>MQAGLAAREPYGMTGHRSVAALFVMLGVSGCAGGQKAPPAAPAGTVRFTTQAHFKDCDIVATARPLADAQAVDCGDARASEDRLKAKACVEAAEAADKPFIAIFHLPGIDSAVSKALLRSSNGERFQLWYDSDPSGGNGRYQSHISRRACERFVPDPDFEEDLRCESQAEGTTLCLGTEYDLGPLQSAANLMCLHDESFRAGFFDCALRKNVKRLVDLGYKPVSAGTLLVCKSEGPGSFSCSSSSQADAEVGVRFEREPPPDASPKGGP</sequence>
<accession>A0A7Y4JZW5</accession>
<organism evidence="2 3">
    <name type="scientific">Corallococcus exercitus</name>
    <dbReference type="NCBI Taxonomy" id="2316736"/>
    <lineage>
        <taxon>Bacteria</taxon>
        <taxon>Pseudomonadati</taxon>
        <taxon>Myxococcota</taxon>
        <taxon>Myxococcia</taxon>
        <taxon>Myxococcales</taxon>
        <taxon>Cystobacterineae</taxon>
        <taxon>Myxococcaceae</taxon>
        <taxon>Corallococcus</taxon>
    </lineage>
</organism>
<dbReference type="EMBL" id="JABFJW010000409">
    <property type="protein sequence ID" value="NOK14070.1"/>
    <property type="molecule type" value="Genomic_DNA"/>
</dbReference>
<evidence type="ECO:0000313" key="3">
    <source>
        <dbReference type="Proteomes" id="UP000528460"/>
    </source>
</evidence>
<feature type="compositionally biased region" description="Basic and acidic residues" evidence="1">
    <location>
        <begin position="251"/>
        <end position="260"/>
    </location>
</feature>
<dbReference type="RefSeq" id="WP_171421191.1">
    <property type="nucleotide sequence ID" value="NZ_JABFJW010000409.1"/>
</dbReference>
<evidence type="ECO:0000313" key="2">
    <source>
        <dbReference type="EMBL" id="NOK14070.1"/>
    </source>
</evidence>
<reference evidence="2 3" key="1">
    <citation type="submission" date="2020-05" db="EMBL/GenBank/DDBJ databases">
        <authorList>
            <person name="Whitworth D."/>
        </authorList>
    </citation>
    <scope>NUCLEOTIDE SEQUENCE [LARGE SCALE GENOMIC DNA]</scope>
    <source>
        <strain evidence="2 3">CA046A</strain>
    </source>
</reference>
<proteinExistence type="predicted"/>
<feature type="region of interest" description="Disordered" evidence="1">
    <location>
        <begin position="250"/>
        <end position="269"/>
    </location>
</feature>
<dbReference type="AlphaFoldDB" id="A0A7Y4JZW5"/>
<dbReference type="Proteomes" id="UP000528460">
    <property type="component" value="Unassembled WGS sequence"/>
</dbReference>
<name>A0A7Y4JZW5_9BACT</name>